<dbReference type="GO" id="GO:0008758">
    <property type="term" value="F:UDP-2,3-diacylglucosamine hydrolase activity"/>
    <property type="evidence" value="ECO:0007669"/>
    <property type="project" value="TreeGrafter"/>
</dbReference>
<evidence type="ECO:0000256" key="1">
    <source>
        <dbReference type="SAM" id="Phobius"/>
    </source>
</evidence>
<keyword evidence="1" id="KW-0472">Membrane</keyword>
<dbReference type="GO" id="GO:0016020">
    <property type="term" value="C:membrane"/>
    <property type="evidence" value="ECO:0007669"/>
    <property type="project" value="GOC"/>
</dbReference>
<dbReference type="SUPFAM" id="SSF56300">
    <property type="entry name" value="Metallo-dependent phosphatases"/>
    <property type="match status" value="1"/>
</dbReference>
<dbReference type="AlphaFoldDB" id="A0AAW6ST00"/>
<feature type="transmembrane region" description="Helical" evidence="1">
    <location>
        <begin position="6"/>
        <end position="23"/>
    </location>
</feature>
<feature type="domain" description="Calcineurin-like phosphoesterase" evidence="2">
    <location>
        <begin position="48"/>
        <end position="204"/>
    </location>
</feature>
<comment type="caution">
    <text evidence="3">The sequence shown here is derived from an EMBL/GenBank/DDBJ whole genome shotgun (WGS) entry which is preliminary data.</text>
</comment>
<keyword evidence="1" id="KW-1133">Transmembrane helix</keyword>
<evidence type="ECO:0000313" key="4">
    <source>
        <dbReference type="Proteomes" id="UP001159179"/>
    </source>
</evidence>
<dbReference type="InterPro" id="IPR051158">
    <property type="entry name" value="Metallophosphoesterase_sf"/>
</dbReference>
<dbReference type="InterPro" id="IPR029052">
    <property type="entry name" value="Metallo-depent_PP-like"/>
</dbReference>
<name>A0AAW6ST00_9BACI</name>
<dbReference type="RefSeq" id="WP_280615793.1">
    <property type="nucleotide sequence ID" value="NZ_JAROYP010000002.1"/>
</dbReference>
<dbReference type="Pfam" id="PF00149">
    <property type="entry name" value="Metallophos"/>
    <property type="match status" value="1"/>
</dbReference>
<evidence type="ECO:0000259" key="2">
    <source>
        <dbReference type="Pfam" id="PF00149"/>
    </source>
</evidence>
<accession>A0AAW6ST00</accession>
<protein>
    <submittedName>
        <fullName evidence="3">Metallophosphoesterase</fullName>
    </submittedName>
</protein>
<proteinExistence type="predicted"/>
<dbReference type="Gene3D" id="3.60.21.10">
    <property type="match status" value="1"/>
</dbReference>
<dbReference type="InterPro" id="IPR004843">
    <property type="entry name" value="Calcineurin-like_PHP"/>
</dbReference>
<dbReference type="EMBL" id="JAROYP010000002">
    <property type="protein sequence ID" value="MDH5159967.1"/>
    <property type="molecule type" value="Genomic_DNA"/>
</dbReference>
<gene>
    <name evidence="3" type="ORF">P5X88_03405</name>
</gene>
<dbReference type="PANTHER" id="PTHR31302:SF32">
    <property type="entry name" value="PHOSPHOESTERASE"/>
    <property type="match status" value="1"/>
</dbReference>
<dbReference type="GO" id="GO:0009245">
    <property type="term" value="P:lipid A biosynthetic process"/>
    <property type="evidence" value="ECO:0007669"/>
    <property type="project" value="TreeGrafter"/>
</dbReference>
<sequence>MIYWLIFMMVIIAGVLLVVYMVTEAFQNNIQYHTFGFNNFPKSFNKLRLFFISDIHRRNIHSSIIKQSLGKVDFVIIGGDLAEQGVPLTRIDENLRKLNMLGPIYFIWGNNDYEIDEAKLFRIFKKYDVKMLRNDVDFLQSKAGEKIAIIGIDDISQEQDDLHKAMAKISEPCFQILLSHNPDITQKMFDFDTISFILSGHTHGGQIRILGYTPYKKGGVYKYSDTIQLVSNGYGTSLFPLRLGAKPEAHIITLK</sequence>
<organism evidence="3 4">
    <name type="scientific">Heyndrickxia oleronia</name>
    <dbReference type="NCBI Taxonomy" id="38875"/>
    <lineage>
        <taxon>Bacteria</taxon>
        <taxon>Bacillati</taxon>
        <taxon>Bacillota</taxon>
        <taxon>Bacilli</taxon>
        <taxon>Bacillales</taxon>
        <taxon>Bacillaceae</taxon>
        <taxon>Heyndrickxia</taxon>
    </lineage>
</organism>
<reference evidence="3" key="1">
    <citation type="submission" date="2023-03" db="EMBL/GenBank/DDBJ databases">
        <title>Bacterial isolates from washroom surfaces on a university campus.</title>
        <authorList>
            <person name="Holman D.B."/>
            <person name="Gzyl K.E."/>
            <person name="Taheri A.E."/>
        </authorList>
    </citation>
    <scope>NUCLEOTIDE SEQUENCE</scope>
    <source>
        <strain evidence="3">RD03</strain>
    </source>
</reference>
<dbReference type="Proteomes" id="UP001159179">
    <property type="component" value="Unassembled WGS sequence"/>
</dbReference>
<evidence type="ECO:0000313" key="3">
    <source>
        <dbReference type="EMBL" id="MDH5159967.1"/>
    </source>
</evidence>
<dbReference type="PANTHER" id="PTHR31302">
    <property type="entry name" value="TRANSMEMBRANE PROTEIN WITH METALLOPHOSPHOESTERASE DOMAIN-RELATED"/>
    <property type="match status" value="1"/>
</dbReference>
<keyword evidence="1" id="KW-0812">Transmembrane</keyword>